<proteinExistence type="inferred from homology"/>
<dbReference type="InterPro" id="IPR007346">
    <property type="entry name" value="Endonuclease-I"/>
</dbReference>
<evidence type="ECO:0000256" key="1">
    <source>
        <dbReference type="ARBA" id="ARBA00006429"/>
    </source>
</evidence>
<name>A0A1B1S9H1_9BACT</name>
<evidence type="ECO:0000256" key="2">
    <source>
        <dbReference type="ARBA" id="ARBA00022722"/>
    </source>
</evidence>
<evidence type="ECO:0000313" key="4">
    <source>
        <dbReference type="EMBL" id="ANU63450.1"/>
    </source>
</evidence>
<dbReference type="GeneID" id="65536552"/>
<dbReference type="EMBL" id="CP015402">
    <property type="protein sequence ID" value="ANU63450.1"/>
    <property type="molecule type" value="Genomic_DNA"/>
</dbReference>
<dbReference type="GO" id="GO:0016787">
    <property type="term" value="F:hydrolase activity"/>
    <property type="evidence" value="ECO:0007669"/>
    <property type="project" value="UniProtKB-KW"/>
</dbReference>
<dbReference type="Proteomes" id="UP000186351">
    <property type="component" value="Chromosome"/>
</dbReference>
<accession>A0A1Z2XJ67</accession>
<keyword evidence="2" id="KW-0540">Nuclease</keyword>
<sequence length="361" mass="39561">MKHLSLLRPFAITMACMASGGVLYPDVVGDYAVGRKDDALKNTLHRHCGPVNMVDTDIQWSEYLEIIAEQQGVSNGSGSVTDAVTGHRYSLSDARMSLALAHPLDKSWFGLPAAYRSQSLADLYNCILTCPEVMKACAAGNGFASVDAASDIVYGDGWSRGVLLLDGWNIPVIEPADAMKGPVARRILYIATIYPCSIWSGDGVKFFTSAEYPGLTDFSIDTYMDWHRQYPVTDIERSGNDAVEARQGNRNPFVDYPELAEYIWGENRGEVYNGQAGKTDPPPATGEQPVVKLPLRGVYSVAEDVYLDLYSPYVPDNVMWSVDGADVENARIALSEIGVGTHEIRYRNAIASGKLFIDIRP</sequence>
<dbReference type="PANTHER" id="PTHR33607">
    <property type="entry name" value="ENDONUCLEASE-1"/>
    <property type="match status" value="1"/>
</dbReference>
<dbReference type="KEGG" id="pary:A4V02_06755"/>
<evidence type="ECO:0000313" key="5">
    <source>
        <dbReference type="Proteomes" id="UP000186351"/>
    </source>
</evidence>
<dbReference type="SUPFAM" id="SSF54060">
    <property type="entry name" value="His-Me finger endonucleases"/>
    <property type="match status" value="1"/>
</dbReference>
<dbReference type="OrthoDB" id="9770276at2"/>
<dbReference type="PANTHER" id="PTHR33607:SF2">
    <property type="entry name" value="ENDONUCLEASE-1"/>
    <property type="match status" value="1"/>
</dbReference>
<keyword evidence="3" id="KW-0378">Hydrolase</keyword>
<reference evidence="5" key="1">
    <citation type="submission" date="2016-04" db="EMBL/GenBank/DDBJ databases">
        <title>Complete Genome Sequences of Twelve Strains of a Stable Defined Moderately Diverse Mouse Microbiota 2 (sDMDMm2).</title>
        <authorList>
            <person name="Uchimura Y."/>
            <person name="Wyss M."/>
            <person name="Brugiroux S."/>
            <person name="Limenitakis J.P."/>
            <person name="Stecher B."/>
            <person name="McCoy K.D."/>
            <person name="Macpherson A.J."/>
        </authorList>
    </citation>
    <scope>NUCLEOTIDE SEQUENCE [LARGE SCALE GENOMIC DNA]</scope>
    <source>
        <strain evidence="5">YL27</strain>
    </source>
</reference>
<accession>A0A1B1S9H1</accession>
<dbReference type="AlphaFoldDB" id="A0A1B1S9H1"/>
<dbReference type="STRING" id="1796646.A4V02_06755"/>
<keyword evidence="5" id="KW-1185">Reference proteome</keyword>
<dbReference type="InterPro" id="IPR044925">
    <property type="entry name" value="His-Me_finger_sf"/>
</dbReference>
<dbReference type="GO" id="GO:0004518">
    <property type="term" value="F:nuclease activity"/>
    <property type="evidence" value="ECO:0007669"/>
    <property type="project" value="UniProtKB-KW"/>
</dbReference>
<gene>
    <name evidence="4" type="ORF">A4V02_06755</name>
</gene>
<protein>
    <submittedName>
        <fullName evidence="4">Uncharacterized protein</fullName>
    </submittedName>
</protein>
<dbReference type="Pfam" id="PF04231">
    <property type="entry name" value="Endonuclease_1"/>
    <property type="match status" value="1"/>
</dbReference>
<organism evidence="4 5">
    <name type="scientific">Muribaculum intestinale</name>
    <dbReference type="NCBI Taxonomy" id="1796646"/>
    <lineage>
        <taxon>Bacteria</taxon>
        <taxon>Pseudomonadati</taxon>
        <taxon>Bacteroidota</taxon>
        <taxon>Bacteroidia</taxon>
        <taxon>Bacteroidales</taxon>
        <taxon>Muribaculaceae</taxon>
        <taxon>Muribaculum</taxon>
    </lineage>
</organism>
<dbReference type="RefSeq" id="WP_068960776.1">
    <property type="nucleotide sequence ID" value="NZ_CAJTAP010000012.1"/>
</dbReference>
<comment type="similarity">
    <text evidence="1">Belongs to the EndA/NucM nuclease family.</text>
</comment>
<evidence type="ECO:0000256" key="3">
    <source>
        <dbReference type="ARBA" id="ARBA00022801"/>
    </source>
</evidence>